<accession>A0A9E8HKG7</accession>
<dbReference type="InterPro" id="IPR025489">
    <property type="entry name" value="DUF4381"/>
</dbReference>
<dbReference type="RefSeq" id="WP_251811546.1">
    <property type="nucleotide sequence ID" value="NZ_CP101527.1"/>
</dbReference>
<dbReference type="Pfam" id="PF14316">
    <property type="entry name" value="DUF4381"/>
    <property type="match status" value="1"/>
</dbReference>
<sequence length="165" mass="18984">MTPEELLSQLQDIHEPATIGFWPLAPGWWVLIIMAICFIILIAYLCRRHIKNNSWKKEAAKTLAELKKQASEQEYQRTLFQVNQLLKQVAMYKHNDTSIKALTGEAWYTFLAAFLNGPHTPNMFTKAQLTLLTEGLYKQAADSNQSMNTEVTQLLKTLNEWIKEA</sequence>
<organism evidence="2 3">
    <name type="scientific">Alkalimarinus sediminis</name>
    <dbReference type="NCBI Taxonomy" id="1632866"/>
    <lineage>
        <taxon>Bacteria</taxon>
        <taxon>Pseudomonadati</taxon>
        <taxon>Pseudomonadota</taxon>
        <taxon>Gammaproteobacteria</taxon>
        <taxon>Alteromonadales</taxon>
        <taxon>Alteromonadaceae</taxon>
        <taxon>Alkalimarinus</taxon>
    </lineage>
</organism>
<dbReference type="KEGG" id="asem:NNL22_04210"/>
<dbReference type="Proteomes" id="UP001164472">
    <property type="component" value="Chromosome"/>
</dbReference>
<dbReference type="EMBL" id="CP101527">
    <property type="protein sequence ID" value="UZW75797.1"/>
    <property type="molecule type" value="Genomic_DNA"/>
</dbReference>
<evidence type="ECO:0000313" key="2">
    <source>
        <dbReference type="EMBL" id="UZW75797.1"/>
    </source>
</evidence>
<protein>
    <submittedName>
        <fullName evidence="2">DUF4381 domain-containing protein</fullName>
    </submittedName>
</protein>
<reference evidence="2" key="1">
    <citation type="submission" date="2022-07" db="EMBL/GenBank/DDBJ databases">
        <title>Alkalimarinus sp. nov., isolated from gut of a Alitta virens.</title>
        <authorList>
            <person name="Yang A.I."/>
            <person name="Shin N.-R."/>
        </authorList>
    </citation>
    <scope>NUCLEOTIDE SEQUENCE</scope>
    <source>
        <strain evidence="2">FA028</strain>
    </source>
</reference>
<feature type="transmembrane region" description="Helical" evidence="1">
    <location>
        <begin position="28"/>
        <end position="46"/>
    </location>
</feature>
<evidence type="ECO:0000256" key="1">
    <source>
        <dbReference type="SAM" id="Phobius"/>
    </source>
</evidence>
<keyword evidence="1" id="KW-0812">Transmembrane</keyword>
<keyword evidence="1" id="KW-1133">Transmembrane helix</keyword>
<keyword evidence="3" id="KW-1185">Reference proteome</keyword>
<gene>
    <name evidence="2" type="ORF">NNL22_04210</name>
</gene>
<evidence type="ECO:0000313" key="3">
    <source>
        <dbReference type="Proteomes" id="UP001164472"/>
    </source>
</evidence>
<proteinExistence type="predicted"/>
<keyword evidence="1" id="KW-0472">Membrane</keyword>
<name>A0A9E8HKG7_9ALTE</name>
<dbReference type="AlphaFoldDB" id="A0A9E8HKG7"/>